<feature type="compositionally biased region" description="Low complexity" evidence="1">
    <location>
        <begin position="27"/>
        <end position="41"/>
    </location>
</feature>
<comment type="caution">
    <text evidence="2">The sequence shown here is derived from an EMBL/GenBank/DDBJ whole genome shotgun (WGS) entry which is preliminary data.</text>
</comment>
<evidence type="ECO:0000313" key="3">
    <source>
        <dbReference type="Proteomes" id="UP000541636"/>
    </source>
</evidence>
<evidence type="ECO:0000313" key="2">
    <source>
        <dbReference type="EMBL" id="NKZ37628.1"/>
    </source>
</evidence>
<feature type="region of interest" description="Disordered" evidence="1">
    <location>
        <begin position="20"/>
        <end position="94"/>
    </location>
</feature>
<organism evidence="2 3">
    <name type="scientific">Oleiagrimonas citrea</name>
    <dbReference type="NCBI Taxonomy" id="1665687"/>
    <lineage>
        <taxon>Bacteria</taxon>
        <taxon>Pseudomonadati</taxon>
        <taxon>Pseudomonadota</taxon>
        <taxon>Gammaproteobacteria</taxon>
        <taxon>Lysobacterales</taxon>
        <taxon>Rhodanobacteraceae</taxon>
        <taxon>Oleiagrimonas</taxon>
    </lineage>
</organism>
<dbReference type="PROSITE" id="PS51257">
    <property type="entry name" value="PROKAR_LIPOPROTEIN"/>
    <property type="match status" value="1"/>
</dbReference>
<evidence type="ECO:0000256" key="1">
    <source>
        <dbReference type="SAM" id="MobiDB-lite"/>
    </source>
</evidence>
<protein>
    <recommendedName>
        <fullName evidence="4">Lipoprotein</fullName>
    </recommendedName>
</protein>
<feature type="compositionally biased region" description="Low complexity" evidence="1">
    <location>
        <begin position="60"/>
        <end position="94"/>
    </location>
</feature>
<evidence type="ECO:0008006" key="4">
    <source>
        <dbReference type="Google" id="ProtNLM"/>
    </source>
</evidence>
<dbReference type="EMBL" id="JAAZQD010000001">
    <property type="protein sequence ID" value="NKZ37628.1"/>
    <property type="molecule type" value="Genomic_DNA"/>
</dbReference>
<proteinExistence type="predicted"/>
<gene>
    <name evidence="2" type="ORF">HF690_01510</name>
</gene>
<accession>A0A846ZJ93</accession>
<sequence>MNISRIALAAAMIAALGACSHKSDDNAQQPAAASTAAMTPSDHASMTPDENAAMQPTTPPSSTSAPMEPGSAMSAPEPASSSSSMSGDDMGSGS</sequence>
<dbReference type="Proteomes" id="UP000541636">
    <property type="component" value="Unassembled WGS sequence"/>
</dbReference>
<keyword evidence="3" id="KW-1185">Reference proteome</keyword>
<reference evidence="2 3" key="1">
    <citation type="journal article" date="2017" name="Int. J. Syst. Evol. Microbiol.">
        <title>Oleiagrimonas citrea sp. nov., a marine bacterium isolated from tidal flat sediment and emended description of the genus Oleiagrimonas Fang et al. 2015 and Oleiagrimonas soli.</title>
        <authorList>
            <person name="Yang S.H."/>
            <person name="Seo H.S."/>
            <person name="Seong C.N."/>
            <person name="Kwon K.K."/>
        </authorList>
    </citation>
    <scope>NUCLEOTIDE SEQUENCE [LARGE SCALE GENOMIC DNA]</scope>
    <source>
        <strain evidence="2 3">MEBiC09124</strain>
    </source>
</reference>
<dbReference type="AlphaFoldDB" id="A0A846ZJ93"/>
<name>A0A846ZJ93_9GAMM</name>